<dbReference type="RefSeq" id="WP_002656232.1">
    <property type="nucleotide sequence ID" value="NZ_JH719942.1"/>
</dbReference>
<dbReference type="HOGENOM" id="CLU_1219026_0_0_10"/>
<dbReference type="AlphaFoldDB" id="J1I0K1"/>
<organism evidence="1 2">
    <name type="scientific">Saprospira grandis DSM 2844</name>
    <dbReference type="NCBI Taxonomy" id="694433"/>
    <lineage>
        <taxon>Bacteria</taxon>
        <taxon>Pseudomonadati</taxon>
        <taxon>Bacteroidota</taxon>
        <taxon>Saprospiria</taxon>
        <taxon>Saprospirales</taxon>
        <taxon>Saprospiraceae</taxon>
        <taxon>Saprospira</taxon>
    </lineage>
</organism>
<name>J1I0K1_9BACT</name>
<dbReference type="EMBL" id="JH719942">
    <property type="protein sequence ID" value="EJF51788.1"/>
    <property type="molecule type" value="Genomic_DNA"/>
</dbReference>
<proteinExistence type="predicted"/>
<reference evidence="2" key="1">
    <citation type="journal article" date="2012" name="Stand. Genomic Sci.">
        <title>Permanent draft genome sequence of the gliding predator Saprospira grandis strain Sa g1 (= HR1).</title>
        <authorList>
            <person name="Mavromatis K."/>
            <person name="Chertkov O."/>
            <person name="Lapidus A."/>
            <person name="Nolan M."/>
            <person name="Lucas S."/>
            <person name="Tice H."/>
            <person name="Del Rio T.G."/>
            <person name="Cheng J.F."/>
            <person name="Han C."/>
            <person name="Tapia R."/>
            <person name="Bruce D."/>
            <person name="Goodwin L.A."/>
            <person name="Pitluck S."/>
            <person name="Huntemann M."/>
            <person name="Liolios K."/>
            <person name="Pagani I."/>
            <person name="Ivanova N."/>
            <person name="Mikhailova N."/>
            <person name="Pati A."/>
            <person name="Chen A."/>
            <person name="Palaniappan K."/>
            <person name="Land M."/>
            <person name="Brambilla E.M."/>
            <person name="Rohde M."/>
            <person name="Spring S."/>
            <person name="Goker M."/>
            <person name="Detter J.C."/>
            <person name="Bristow J."/>
            <person name="Eisen J.A."/>
            <person name="Markowitz V."/>
            <person name="Hugenholtz P."/>
            <person name="Kyrpides N.C."/>
            <person name="Klenk H.P."/>
            <person name="Woyke T."/>
        </authorList>
    </citation>
    <scope>NUCLEOTIDE SEQUENCE [LARGE SCALE GENOMIC DNA]</scope>
    <source>
        <strain evidence="2">DSM 2844</strain>
    </source>
</reference>
<sequence>MYVSVIIVALYCLISCKKKYPEDRFYLKKVAIRVVDYLGKDSMGCAIIGSYLNERKNDSCGIAVRFYKRFYSDSTNGTYIVIGYQPKGFYGTEEKIHKISLQTLFDQNSIDSFLVGNENFSFVNIEKAVNTSHTTESYPCGTNSCSCLGTEVFSSLTDFKRNYNSNSKKTWKDLLGSEVYFWMPKAEFKKLLSDTNSTEIELRIEMEDGRALGANTEVKN</sequence>
<gene>
    <name evidence="1" type="ORF">SapgrDRAFT_0025</name>
</gene>
<accession>J1I0K1</accession>
<dbReference type="Proteomes" id="UP000005113">
    <property type="component" value="Unassembled WGS sequence"/>
</dbReference>
<protein>
    <submittedName>
        <fullName evidence="1">Uncharacterized protein</fullName>
    </submittedName>
</protein>
<evidence type="ECO:0000313" key="1">
    <source>
        <dbReference type="EMBL" id="EJF51788.1"/>
    </source>
</evidence>
<evidence type="ECO:0000313" key="2">
    <source>
        <dbReference type="Proteomes" id="UP000005113"/>
    </source>
</evidence>